<keyword evidence="1" id="KW-0472">Membrane</keyword>
<name>A0A7C3PEU3_9CYAN</name>
<evidence type="ECO:0000256" key="1">
    <source>
        <dbReference type="SAM" id="Phobius"/>
    </source>
</evidence>
<feature type="transmembrane region" description="Helical" evidence="1">
    <location>
        <begin position="85"/>
        <end position="103"/>
    </location>
</feature>
<comment type="caution">
    <text evidence="2">The sequence shown here is derived from an EMBL/GenBank/DDBJ whole genome shotgun (WGS) entry which is preliminary data.</text>
</comment>
<evidence type="ECO:0000313" key="2">
    <source>
        <dbReference type="EMBL" id="HFM99492.1"/>
    </source>
</evidence>
<sequence>MQSSTQPSTPFSSTRLCALGLGLFFLLLGLAGFVPGFVAPPSFVPAAGFGYLFGIFPTNYFHNAIGILVGLWGLAASTSLTGSIVFNRIFAVIYTVSSVLGLLPPTNTFFGTLPLFGNNIWLNAIVAAIAFYYGYVKPGDISMLNTPGTQASGVQSPSPQSGV</sequence>
<dbReference type="Pfam" id="PF14325">
    <property type="entry name" value="DUF4383"/>
    <property type="match status" value="1"/>
</dbReference>
<proteinExistence type="predicted"/>
<accession>A0A7C3PEU3</accession>
<dbReference type="EMBL" id="DSRU01000249">
    <property type="protein sequence ID" value="HFM99492.1"/>
    <property type="molecule type" value="Genomic_DNA"/>
</dbReference>
<reference evidence="2" key="1">
    <citation type="journal article" date="2020" name="mSystems">
        <title>Genome- and Community-Level Interaction Insights into Carbon Utilization and Element Cycling Functions of Hydrothermarchaeota in Hydrothermal Sediment.</title>
        <authorList>
            <person name="Zhou Z."/>
            <person name="Liu Y."/>
            <person name="Xu W."/>
            <person name="Pan J."/>
            <person name="Luo Z.H."/>
            <person name="Li M."/>
        </authorList>
    </citation>
    <scope>NUCLEOTIDE SEQUENCE [LARGE SCALE GENOMIC DNA]</scope>
    <source>
        <strain evidence="2">SpSt-418</strain>
    </source>
</reference>
<feature type="transmembrane region" description="Helical" evidence="1">
    <location>
        <begin position="60"/>
        <end position="78"/>
    </location>
</feature>
<keyword evidence="1" id="KW-1133">Transmembrane helix</keyword>
<keyword evidence="1" id="KW-0812">Transmembrane</keyword>
<gene>
    <name evidence="2" type="ORF">ENR64_17355</name>
</gene>
<organism evidence="2">
    <name type="scientific">Oscillatoriales cyanobacterium SpSt-418</name>
    <dbReference type="NCBI Taxonomy" id="2282169"/>
    <lineage>
        <taxon>Bacteria</taxon>
        <taxon>Bacillati</taxon>
        <taxon>Cyanobacteriota</taxon>
        <taxon>Cyanophyceae</taxon>
        <taxon>Oscillatoriophycideae</taxon>
        <taxon>Oscillatoriales</taxon>
    </lineage>
</organism>
<protein>
    <submittedName>
        <fullName evidence="2">DUF4383 domain-containing protein</fullName>
    </submittedName>
</protein>
<feature type="transmembrane region" description="Helical" evidence="1">
    <location>
        <begin position="115"/>
        <end position="135"/>
    </location>
</feature>
<dbReference type="AlphaFoldDB" id="A0A7C3PEU3"/>